<accession>A0A5A7P7E1</accession>
<keyword evidence="3" id="KW-1185">Reference proteome</keyword>
<reference evidence="3" key="1">
    <citation type="journal article" date="2019" name="Curr. Biol.">
        <title>Genome Sequence of Striga asiatica Provides Insight into the Evolution of Plant Parasitism.</title>
        <authorList>
            <person name="Yoshida S."/>
            <person name="Kim S."/>
            <person name="Wafula E.K."/>
            <person name="Tanskanen J."/>
            <person name="Kim Y.M."/>
            <person name="Honaas L."/>
            <person name="Yang Z."/>
            <person name="Spallek T."/>
            <person name="Conn C.E."/>
            <person name="Ichihashi Y."/>
            <person name="Cheong K."/>
            <person name="Cui S."/>
            <person name="Der J.P."/>
            <person name="Gundlach H."/>
            <person name="Jiao Y."/>
            <person name="Hori C."/>
            <person name="Ishida J.K."/>
            <person name="Kasahara H."/>
            <person name="Kiba T."/>
            <person name="Kim M.S."/>
            <person name="Koo N."/>
            <person name="Laohavisit A."/>
            <person name="Lee Y.H."/>
            <person name="Lumba S."/>
            <person name="McCourt P."/>
            <person name="Mortimer J.C."/>
            <person name="Mutuku J.M."/>
            <person name="Nomura T."/>
            <person name="Sasaki-Sekimoto Y."/>
            <person name="Seto Y."/>
            <person name="Wang Y."/>
            <person name="Wakatake T."/>
            <person name="Sakakibara H."/>
            <person name="Demura T."/>
            <person name="Yamaguchi S."/>
            <person name="Yoneyama K."/>
            <person name="Manabe R.I."/>
            <person name="Nelson D.C."/>
            <person name="Schulman A.H."/>
            <person name="Timko M.P."/>
            <person name="dePamphilis C.W."/>
            <person name="Choi D."/>
            <person name="Shirasu K."/>
        </authorList>
    </citation>
    <scope>NUCLEOTIDE SEQUENCE [LARGE SCALE GENOMIC DNA]</scope>
    <source>
        <strain evidence="3">cv. UVA1</strain>
    </source>
</reference>
<proteinExistence type="predicted"/>
<dbReference type="AlphaFoldDB" id="A0A5A7P7E1"/>
<organism evidence="2 3">
    <name type="scientific">Striga asiatica</name>
    <name type="common">Asiatic witchweed</name>
    <name type="synonym">Buchnera asiatica</name>
    <dbReference type="NCBI Taxonomy" id="4170"/>
    <lineage>
        <taxon>Eukaryota</taxon>
        <taxon>Viridiplantae</taxon>
        <taxon>Streptophyta</taxon>
        <taxon>Embryophyta</taxon>
        <taxon>Tracheophyta</taxon>
        <taxon>Spermatophyta</taxon>
        <taxon>Magnoliopsida</taxon>
        <taxon>eudicotyledons</taxon>
        <taxon>Gunneridae</taxon>
        <taxon>Pentapetalae</taxon>
        <taxon>asterids</taxon>
        <taxon>lamiids</taxon>
        <taxon>Lamiales</taxon>
        <taxon>Orobanchaceae</taxon>
        <taxon>Buchnereae</taxon>
        <taxon>Striga</taxon>
    </lineage>
</organism>
<gene>
    <name evidence="2" type="ORF">STAS_04411</name>
</gene>
<sequence length="363" mass="39183">MWCMRINLLQFSSRAAHRTTEGTMPKEGIIKLTSKIREKDKIPTGSGSSSSDTEILAREGLPELPISGRHVPRGRRPAVAGRDPEGQGLAHQHAVGLPVLPPVAAHRNPRGLSALDAHAHDVPCAGDVGDQEQVEVPETVDREPDTSRFPARHPLTGTMPATYWAILRNMGMARSKCGRGGLHHPPWSLGRAKLGGQKLVAVMRMDGLPGRHHRPAWSASHLSSKHAPQLSPLLKSAVLSAAVFTPLPYPHAPPAHKQKCNRKLTKMKCRRRRHLLKWLTHGAGGVAAAVEGGVGGFPGAAGVDAGDSCGAECEKADGGGYAEKQLHWCRHCPFFLLVFSSLSLSLSTVNFVSEIKSFFREIK</sequence>
<dbReference type="OrthoDB" id="1800793at2759"/>
<evidence type="ECO:0000313" key="2">
    <source>
        <dbReference type="EMBL" id="GER28601.1"/>
    </source>
</evidence>
<feature type="region of interest" description="Disordered" evidence="1">
    <location>
        <begin position="60"/>
        <end position="88"/>
    </location>
</feature>
<name>A0A5A7P7E1_STRAF</name>
<dbReference type="Proteomes" id="UP000325081">
    <property type="component" value="Unassembled WGS sequence"/>
</dbReference>
<evidence type="ECO:0000313" key="3">
    <source>
        <dbReference type="Proteomes" id="UP000325081"/>
    </source>
</evidence>
<comment type="caution">
    <text evidence="2">The sequence shown here is derived from an EMBL/GenBank/DDBJ whole genome shotgun (WGS) entry which is preliminary data.</text>
</comment>
<evidence type="ECO:0000256" key="1">
    <source>
        <dbReference type="SAM" id="MobiDB-lite"/>
    </source>
</evidence>
<protein>
    <submittedName>
        <fullName evidence="2">Son of sevenless homolog 2</fullName>
    </submittedName>
</protein>
<dbReference type="EMBL" id="BKCP01002891">
    <property type="protein sequence ID" value="GER28601.1"/>
    <property type="molecule type" value="Genomic_DNA"/>
</dbReference>